<evidence type="ECO:0000313" key="4">
    <source>
        <dbReference type="EMBL" id="MBC3888276.1"/>
    </source>
</evidence>
<dbReference type="SUPFAM" id="SSF141868">
    <property type="entry name" value="EAL domain-like"/>
    <property type="match status" value="1"/>
</dbReference>
<gene>
    <name evidence="4" type="ORF">GH810_08130</name>
</gene>
<sequence>MNYNEKRSLIISFALFFLVLIVYLLNDASISQATNMERVSIAFYAFSLLGIFVIAILSIAAVYREKKVVEKLREMQEYDSLTGCSNWIKFQADCEVRIKDKQNQRYAMVIFDIDKFKAINDLFGYEEGNEILTAIARILENYIEKDELFSRTATDNFNILMKYDGYGEFSDRIEGLIREINAYSKKFIVNISLGIYLIEDRTLKINIFSDRANMAKRSIKNNSQVDYAFYTESMRVVMIHENEIENRMEAALINKEFEVYLQPKYLFSDEKIIGAEALVRWNDPEYGLLPPNDFIPLFEKNGFVRKIDTFMFKEVCKLMNKWKNENDQFDNIVISVNFSRLDMNNSRLPEELLEIANLYNIEPKMIEIELTESTIFDNDIQLAAILNHLKDYGFQISIDDFGRAYSSLNTLKSLPADILKMDKAFFSESANNQRGRKIIKCVLYMAKDLDLVTVAEGVETIEQVEFLKEMGCDIAQGFYYAKPMKVTDFEDFVIKKQKSA</sequence>
<protein>
    <submittedName>
        <fullName evidence="4">EAL domain-containing protein</fullName>
    </submittedName>
</protein>
<keyword evidence="5" id="KW-1185">Reference proteome</keyword>
<evidence type="ECO:0000256" key="1">
    <source>
        <dbReference type="SAM" id="Phobius"/>
    </source>
</evidence>
<dbReference type="InterPro" id="IPR029787">
    <property type="entry name" value="Nucleotide_cyclase"/>
</dbReference>
<evidence type="ECO:0000313" key="5">
    <source>
        <dbReference type="Proteomes" id="UP000616595"/>
    </source>
</evidence>
<dbReference type="GO" id="GO:0071111">
    <property type="term" value="F:cyclic-guanylate-specific phosphodiesterase activity"/>
    <property type="evidence" value="ECO:0007669"/>
    <property type="project" value="InterPro"/>
</dbReference>
<dbReference type="SMART" id="SM00052">
    <property type="entry name" value="EAL"/>
    <property type="match status" value="1"/>
</dbReference>
<evidence type="ECO:0000259" key="3">
    <source>
        <dbReference type="PROSITE" id="PS50887"/>
    </source>
</evidence>
<dbReference type="InterPro" id="IPR043128">
    <property type="entry name" value="Rev_trsase/Diguanyl_cyclase"/>
</dbReference>
<dbReference type="OrthoDB" id="9805474at2"/>
<feature type="domain" description="EAL" evidence="2">
    <location>
        <begin position="241"/>
        <end position="497"/>
    </location>
</feature>
<reference evidence="4" key="2">
    <citation type="submission" date="2020-10" db="EMBL/GenBank/DDBJ databases">
        <title>Comparative genomics of the Acetobacterium genus.</title>
        <authorList>
            <person name="Marshall C."/>
            <person name="May H."/>
            <person name="Norman S."/>
        </authorList>
    </citation>
    <scope>NUCLEOTIDE SEQUENCE</scope>
    <source>
        <strain evidence="4">DER-2019</strain>
    </source>
</reference>
<accession>A0A923KXF6</accession>
<dbReference type="CDD" id="cd01948">
    <property type="entry name" value="EAL"/>
    <property type="match status" value="1"/>
</dbReference>
<keyword evidence="1" id="KW-0472">Membrane</keyword>
<reference evidence="4" key="1">
    <citation type="submission" date="2019-10" db="EMBL/GenBank/DDBJ databases">
        <authorList>
            <person name="Ross D.E."/>
            <person name="Gulliver D."/>
        </authorList>
    </citation>
    <scope>NUCLEOTIDE SEQUENCE</scope>
    <source>
        <strain evidence="4">DER-2019</strain>
    </source>
</reference>
<keyword evidence="1" id="KW-1133">Transmembrane helix</keyword>
<feature type="transmembrane region" description="Helical" evidence="1">
    <location>
        <begin position="41"/>
        <end position="63"/>
    </location>
</feature>
<dbReference type="PROSITE" id="PS50887">
    <property type="entry name" value="GGDEF"/>
    <property type="match status" value="1"/>
</dbReference>
<feature type="domain" description="GGDEF" evidence="3">
    <location>
        <begin position="104"/>
        <end position="232"/>
    </location>
</feature>
<dbReference type="Pfam" id="PF00563">
    <property type="entry name" value="EAL"/>
    <property type="match status" value="1"/>
</dbReference>
<dbReference type="NCBIfam" id="TIGR00254">
    <property type="entry name" value="GGDEF"/>
    <property type="match status" value="1"/>
</dbReference>
<dbReference type="SUPFAM" id="SSF55073">
    <property type="entry name" value="Nucleotide cyclase"/>
    <property type="match status" value="1"/>
</dbReference>
<organism evidence="4 5">
    <name type="scientific">Acetobacterium paludosum</name>
    <dbReference type="NCBI Taxonomy" id="52693"/>
    <lineage>
        <taxon>Bacteria</taxon>
        <taxon>Bacillati</taxon>
        <taxon>Bacillota</taxon>
        <taxon>Clostridia</taxon>
        <taxon>Eubacteriales</taxon>
        <taxon>Eubacteriaceae</taxon>
        <taxon>Acetobacterium</taxon>
    </lineage>
</organism>
<proteinExistence type="predicted"/>
<dbReference type="RefSeq" id="WP_148567742.1">
    <property type="nucleotide sequence ID" value="NZ_RXYA01000012.1"/>
</dbReference>
<dbReference type="InterPro" id="IPR000160">
    <property type="entry name" value="GGDEF_dom"/>
</dbReference>
<dbReference type="InterPro" id="IPR050706">
    <property type="entry name" value="Cyclic-di-GMP_PDE-like"/>
</dbReference>
<dbReference type="Gene3D" id="3.20.20.450">
    <property type="entry name" value="EAL domain"/>
    <property type="match status" value="1"/>
</dbReference>
<dbReference type="SMART" id="SM00267">
    <property type="entry name" value="GGDEF"/>
    <property type="match status" value="1"/>
</dbReference>
<dbReference type="EMBL" id="WJBD01000008">
    <property type="protein sequence ID" value="MBC3888276.1"/>
    <property type="molecule type" value="Genomic_DNA"/>
</dbReference>
<dbReference type="Pfam" id="PF00990">
    <property type="entry name" value="GGDEF"/>
    <property type="match status" value="1"/>
</dbReference>
<keyword evidence="1" id="KW-0812">Transmembrane</keyword>
<dbReference type="PANTHER" id="PTHR33121">
    <property type="entry name" value="CYCLIC DI-GMP PHOSPHODIESTERASE PDEF"/>
    <property type="match status" value="1"/>
</dbReference>
<dbReference type="Proteomes" id="UP000616595">
    <property type="component" value="Unassembled WGS sequence"/>
</dbReference>
<dbReference type="CDD" id="cd01949">
    <property type="entry name" value="GGDEF"/>
    <property type="match status" value="1"/>
</dbReference>
<dbReference type="InterPro" id="IPR035919">
    <property type="entry name" value="EAL_sf"/>
</dbReference>
<dbReference type="AlphaFoldDB" id="A0A923KXF6"/>
<evidence type="ECO:0000259" key="2">
    <source>
        <dbReference type="PROSITE" id="PS50883"/>
    </source>
</evidence>
<dbReference type="Gene3D" id="3.30.70.270">
    <property type="match status" value="1"/>
</dbReference>
<dbReference type="PROSITE" id="PS50883">
    <property type="entry name" value="EAL"/>
    <property type="match status" value="1"/>
</dbReference>
<name>A0A923KXF6_9FIRM</name>
<dbReference type="PANTHER" id="PTHR33121:SF70">
    <property type="entry name" value="SIGNALING PROTEIN YKOW"/>
    <property type="match status" value="1"/>
</dbReference>
<dbReference type="InterPro" id="IPR001633">
    <property type="entry name" value="EAL_dom"/>
</dbReference>
<comment type="caution">
    <text evidence="4">The sequence shown here is derived from an EMBL/GenBank/DDBJ whole genome shotgun (WGS) entry which is preliminary data.</text>
</comment>
<feature type="transmembrane region" description="Helical" evidence="1">
    <location>
        <begin position="9"/>
        <end position="26"/>
    </location>
</feature>